<evidence type="ECO:0000256" key="11">
    <source>
        <dbReference type="ARBA" id="ARBA00023053"/>
    </source>
</evidence>
<keyword evidence="14" id="KW-1015">Disulfide bond</keyword>
<dbReference type="GO" id="GO:0036376">
    <property type="term" value="P:sodium ion export across plasma membrane"/>
    <property type="evidence" value="ECO:0007669"/>
    <property type="project" value="TreeGrafter"/>
</dbReference>
<evidence type="ECO:0000256" key="16">
    <source>
        <dbReference type="ARBA" id="ARBA00023201"/>
    </source>
</evidence>
<dbReference type="Gene3D" id="2.60.40.1660">
    <property type="entry name" value="Na, k-atpase alpha subunit"/>
    <property type="match status" value="1"/>
</dbReference>
<evidence type="ECO:0000256" key="2">
    <source>
        <dbReference type="ARBA" id="ARBA00005876"/>
    </source>
</evidence>
<sequence>MAEKKTEQQFYTRPPKLGKWEGFRIFLWNSETNQFLGRTGASWGKIILFYIIFYAALIGFFAALLAVFYQTLDMKKPKWQLDKSVIGTNPGLGFRPMPPLIDVESTLIRYKYDNRGNIQYWKEQLDDFLSIYKAKKDGNRTNVESCIQGVSPAKDKVCELIIDASWKPCLPEYFYSFNSSKKGPCIFLKLNKIYGWIPEYYNSSSMPKNMPPDLQEHIRELEKNYSIHGSSEMPNVLKTVWVSCEGENPGDMENIGPVIYFPQRGFGGQYFPFLNQDNYLSPLVAVSFESPTRKYNKKKTKLSYF</sequence>
<keyword evidence="8" id="KW-0630">Potassium</keyword>
<keyword evidence="15" id="KW-0325">Glycoprotein</keyword>
<evidence type="ECO:0000256" key="18">
    <source>
        <dbReference type="SAM" id="Phobius"/>
    </source>
</evidence>
<reference evidence="20" key="1">
    <citation type="submission" date="2025-08" db="UniProtKB">
        <authorList>
            <consortium name="RefSeq"/>
        </authorList>
    </citation>
    <scope>IDENTIFICATION</scope>
    <source>
        <tissue evidence="20">Entire body</tissue>
    </source>
</reference>
<proteinExistence type="inferred from homology"/>
<evidence type="ECO:0000256" key="12">
    <source>
        <dbReference type="ARBA" id="ARBA00023065"/>
    </source>
</evidence>
<dbReference type="PANTHER" id="PTHR11523">
    <property type="entry name" value="SODIUM/POTASSIUM-DEPENDENT ATPASE BETA SUBUNIT"/>
    <property type="match status" value="1"/>
</dbReference>
<dbReference type="KEGG" id="apln:112905113"/>
<keyword evidence="11" id="KW-0915">Sodium</keyword>
<keyword evidence="9" id="KW-0735">Signal-anchor</keyword>
<comment type="subcellular location">
    <subcellularLocation>
        <location evidence="1">Cell membrane</location>
        <topology evidence="1">Single-pass type II membrane protein</topology>
    </subcellularLocation>
</comment>
<keyword evidence="4" id="KW-1003">Cell membrane</keyword>
<keyword evidence="16" id="KW-0739">Sodium transport</keyword>
<comment type="function">
    <text evidence="17">This is the non-catalytic component of the active enzyme, which catalyzes the hydrolysis of ATP coupled with the exchange of Na(+) and K(+) ions across the plasma membrane. The beta subunit regulates, through assembly of alpha/beta heterodimers, the number of sodium pumps transported to the plasma membrane.</text>
</comment>
<keyword evidence="12" id="KW-0406">Ion transport</keyword>
<dbReference type="GO" id="GO:1990573">
    <property type="term" value="P:potassium ion import across plasma membrane"/>
    <property type="evidence" value="ECO:0007669"/>
    <property type="project" value="TreeGrafter"/>
</dbReference>
<dbReference type="FunFam" id="2.60.40.1660:FF:000004">
    <property type="entry name" value="sodium/potassium-transporting ATPase subunit beta-2"/>
    <property type="match status" value="1"/>
</dbReference>
<dbReference type="PANTHER" id="PTHR11523:SF28">
    <property type="entry name" value="NA_K-ATPASE BETA SUBUNIT ISOFORM 4-RELATED"/>
    <property type="match status" value="1"/>
</dbReference>
<evidence type="ECO:0000256" key="8">
    <source>
        <dbReference type="ARBA" id="ARBA00022958"/>
    </source>
</evidence>
<evidence type="ECO:0000256" key="14">
    <source>
        <dbReference type="ARBA" id="ARBA00023157"/>
    </source>
</evidence>
<name>A0A7F5R9N4_AGRPL</name>
<evidence type="ECO:0000256" key="7">
    <source>
        <dbReference type="ARBA" id="ARBA00022692"/>
    </source>
</evidence>
<evidence type="ECO:0000256" key="3">
    <source>
        <dbReference type="ARBA" id="ARBA00022448"/>
    </source>
</evidence>
<organism evidence="19 20">
    <name type="scientific">Agrilus planipennis</name>
    <name type="common">Emerald ash borer</name>
    <name type="synonym">Agrilus marcopoli</name>
    <dbReference type="NCBI Taxonomy" id="224129"/>
    <lineage>
        <taxon>Eukaryota</taxon>
        <taxon>Metazoa</taxon>
        <taxon>Ecdysozoa</taxon>
        <taxon>Arthropoda</taxon>
        <taxon>Hexapoda</taxon>
        <taxon>Insecta</taxon>
        <taxon>Pterygota</taxon>
        <taxon>Neoptera</taxon>
        <taxon>Endopterygota</taxon>
        <taxon>Coleoptera</taxon>
        <taxon>Polyphaga</taxon>
        <taxon>Elateriformia</taxon>
        <taxon>Buprestoidea</taxon>
        <taxon>Buprestidae</taxon>
        <taxon>Agrilinae</taxon>
        <taxon>Agrilus</taxon>
    </lineage>
</organism>
<keyword evidence="6" id="KW-0740">Sodium/potassium transport</keyword>
<keyword evidence="13 18" id="KW-0472">Membrane</keyword>
<evidence type="ECO:0000256" key="6">
    <source>
        <dbReference type="ARBA" id="ARBA00022607"/>
    </source>
</evidence>
<dbReference type="Pfam" id="PF00287">
    <property type="entry name" value="Na_K-ATPase"/>
    <property type="match status" value="1"/>
</dbReference>
<evidence type="ECO:0000256" key="4">
    <source>
        <dbReference type="ARBA" id="ARBA00022475"/>
    </source>
</evidence>
<dbReference type="PROSITE" id="PS00390">
    <property type="entry name" value="ATPASE_NA_K_BETA_1"/>
    <property type="match status" value="1"/>
</dbReference>
<evidence type="ECO:0000256" key="13">
    <source>
        <dbReference type="ARBA" id="ARBA00023136"/>
    </source>
</evidence>
<evidence type="ECO:0000256" key="17">
    <source>
        <dbReference type="ARBA" id="ARBA00025540"/>
    </source>
</evidence>
<feature type="transmembrane region" description="Helical" evidence="18">
    <location>
        <begin position="47"/>
        <end position="69"/>
    </location>
</feature>
<evidence type="ECO:0000313" key="20">
    <source>
        <dbReference type="RefSeq" id="XP_025832679.1"/>
    </source>
</evidence>
<keyword evidence="3" id="KW-0813">Transport</keyword>
<dbReference type="OrthoDB" id="5912413at2759"/>
<dbReference type="GO" id="GO:0030007">
    <property type="term" value="P:intracellular potassium ion homeostasis"/>
    <property type="evidence" value="ECO:0007669"/>
    <property type="project" value="TreeGrafter"/>
</dbReference>
<dbReference type="GO" id="GO:0006883">
    <property type="term" value="P:intracellular sodium ion homeostasis"/>
    <property type="evidence" value="ECO:0007669"/>
    <property type="project" value="TreeGrafter"/>
</dbReference>
<protein>
    <submittedName>
        <fullName evidence="20">Sodium/potassium-transporting ATPase subunit beta-2-like</fullName>
    </submittedName>
</protein>
<evidence type="ECO:0000256" key="1">
    <source>
        <dbReference type="ARBA" id="ARBA00004401"/>
    </source>
</evidence>
<dbReference type="AlphaFoldDB" id="A0A7F5R9N4"/>
<gene>
    <name evidence="20" type="primary">LOC112905113</name>
</gene>
<dbReference type="GO" id="GO:0005890">
    <property type="term" value="C:sodium:potassium-exchanging ATPase complex"/>
    <property type="evidence" value="ECO:0007669"/>
    <property type="project" value="InterPro"/>
</dbReference>
<dbReference type="InterPro" id="IPR038702">
    <property type="entry name" value="Na/K_ATPase_sub_beta_sf"/>
</dbReference>
<comment type="similarity">
    <text evidence="2">Belongs to the X(+)/potassium ATPases subunit beta family.</text>
</comment>
<keyword evidence="19" id="KW-1185">Reference proteome</keyword>
<evidence type="ECO:0000256" key="5">
    <source>
        <dbReference type="ARBA" id="ARBA00022538"/>
    </source>
</evidence>
<dbReference type="InterPro" id="IPR000402">
    <property type="entry name" value="Na/K_ATPase_sub_beta"/>
</dbReference>
<dbReference type="InParanoid" id="A0A7F5R9N4"/>
<keyword evidence="7 18" id="KW-0812">Transmembrane</keyword>
<dbReference type="GeneID" id="112905113"/>
<keyword evidence="10 18" id="KW-1133">Transmembrane helix</keyword>
<dbReference type="RefSeq" id="XP_025832679.1">
    <property type="nucleotide sequence ID" value="XM_025976894.1"/>
</dbReference>
<evidence type="ECO:0000256" key="15">
    <source>
        <dbReference type="ARBA" id="ARBA00023180"/>
    </source>
</evidence>
<evidence type="ECO:0000256" key="9">
    <source>
        <dbReference type="ARBA" id="ARBA00022968"/>
    </source>
</evidence>
<evidence type="ECO:0000256" key="10">
    <source>
        <dbReference type="ARBA" id="ARBA00022989"/>
    </source>
</evidence>
<keyword evidence="5" id="KW-0633">Potassium transport</keyword>
<evidence type="ECO:0000313" key="19">
    <source>
        <dbReference type="Proteomes" id="UP000192223"/>
    </source>
</evidence>
<dbReference type="Proteomes" id="UP000192223">
    <property type="component" value="Unplaced"/>
</dbReference>
<accession>A0A7F5R9N4</accession>
<dbReference type="GO" id="GO:0001671">
    <property type="term" value="F:ATPase activator activity"/>
    <property type="evidence" value="ECO:0007669"/>
    <property type="project" value="TreeGrafter"/>
</dbReference>